<dbReference type="EMBL" id="JABDJR010000690">
    <property type="protein sequence ID" value="NNF08504.1"/>
    <property type="molecule type" value="Genomic_DNA"/>
</dbReference>
<feature type="transmembrane region" description="Helical" evidence="1">
    <location>
        <begin position="175"/>
        <end position="197"/>
    </location>
</feature>
<name>A0A7Y2EB08_UNCEI</name>
<evidence type="ECO:0000313" key="3">
    <source>
        <dbReference type="Proteomes" id="UP000547674"/>
    </source>
</evidence>
<protein>
    <submittedName>
        <fullName evidence="2">Uncharacterized protein</fullName>
    </submittedName>
</protein>
<organism evidence="2 3">
    <name type="scientific">Eiseniibacteriota bacterium</name>
    <dbReference type="NCBI Taxonomy" id="2212470"/>
    <lineage>
        <taxon>Bacteria</taxon>
        <taxon>Candidatus Eiseniibacteriota</taxon>
    </lineage>
</organism>
<dbReference type="Proteomes" id="UP000547674">
    <property type="component" value="Unassembled WGS sequence"/>
</dbReference>
<keyword evidence="1" id="KW-0812">Transmembrane</keyword>
<accession>A0A7Y2EB08</accession>
<evidence type="ECO:0000256" key="1">
    <source>
        <dbReference type="SAM" id="Phobius"/>
    </source>
</evidence>
<sequence length="211" mass="23417">MLKQTADPTIMWGVRLADLPKPIKLLFTTTLLTFGMGYLFAIGNLALSIGMTQVDVVEHYWGDPEVRAAVDAQQSESEADSGGGEEEEMSFDDLDDDVALSAPALAIPSFDSLVAEGHFHMFGFAMIFFICGFIVSFADMERHWKSVLIVTPFVGSFFDVWSTLLTRFIGPNFSWMLMVSGTLMALSFGIIFVISIWQMWFKKNKAARAGV</sequence>
<comment type="caution">
    <text evidence="2">The sequence shown here is derived from an EMBL/GenBank/DDBJ whole genome shotgun (WGS) entry which is preliminary data.</text>
</comment>
<feature type="transmembrane region" description="Helical" evidence="1">
    <location>
        <begin position="119"/>
        <end position="138"/>
    </location>
</feature>
<dbReference type="AlphaFoldDB" id="A0A7Y2EB08"/>
<evidence type="ECO:0000313" key="2">
    <source>
        <dbReference type="EMBL" id="NNF08504.1"/>
    </source>
</evidence>
<reference evidence="2 3" key="1">
    <citation type="submission" date="2020-03" db="EMBL/GenBank/DDBJ databases">
        <title>Metabolic flexibility allows generalist bacteria to become dominant in a frequently disturbed ecosystem.</title>
        <authorList>
            <person name="Chen Y.-J."/>
            <person name="Leung P.M."/>
            <person name="Bay S.K."/>
            <person name="Hugenholtz P."/>
            <person name="Kessler A.J."/>
            <person name="Shelley G."/>
            <person name="Waite D.W."/>
            <person name="Cook P.L."/>
            <person name="Greening C."/>
        </authorList>
    </citation>
    <scope>NUCLEOTIDE SEQUENCE [LARGE SCALE GENOMIC DNA]</scope>
    <source>
        <strain evidence="2">SS_bin_28</strain>
    </source>
</reference>
<proteinExistence type="predicted"/>
<gene>
    <name evidence="2" type="ORF">HKN21_17210</name>
</gene>
<feature type="transmembrane region" description="Helical" evidence="1">
    <location>
        <begin position="25"/>
        <end position="47"/>
    </location>
</feature>
<keyword evidence="1" id="KW-1133">Transmembrane helix</keyword>
<feature type="transmembrane region" description="Helical" evidence="1">
    <location>
        <begin position="147"/>
        <end position="169"/>
    </location>
</feature>
<keyword evidence="1" id="KW-0472">Membrane</keyword>